<evidence type="ECO:0008006" key="3">
    <source>
        <dbReference type="Google" id="ProtNLM"/>
    </source>
</evidence>
<protein>
    <recommendedName>
        <fullName evidence="3">Alpha/beta hydrolase</fullName>
    </recommendedName>
</protein>
<organism evidence="1 2">
    <name type="scientific">Eubacterium multiforme</name>
    <dbReference type="NCBI Taxonomy" id="83339"/>
    <lineage>
        <taxon>Bacteria</taxon>
        <taxon>Bacillati</taxon>
        <taxon>Bacillota</taxon>
        <taxon>Clostridia</taxon>
        <taxon>Eubacteriales</taxon>
        <taxon>Eubacteriaceae</taxon>
        <taxon>Eubacterium</taxon>
    </lineage>
</organism>
<sequence>MCNIVKSYWGMDLKPLVVGKGSNTLAVVLPGIGYTLDRATLEYSSSLALELGFDLLKIEYGFQVGRDTFHPESEFNIIVEESLALLKNTLNCKYKNIVFIGKSVGTCVQSILNNSIVGYNMVNIYISPINKTVDIGIKENSLVITGEADPLLSKENDEKIENINGVKFISISGANHALNVEGDSIKSLEIQVNIIKCIKKYLSQISLNY</sequence>
<dbReference type="RefSeq" id="WP_307483810.1">
    <property type="nucleotide sequence ID" value="NZ_JAUSUF010000002.1"/>
</dbReference>
<accession>A0ABT9UQR5</accession>
<dbReference type="PIRSF" id="PIRSF033634">
    <property type="entry name" value="UCP033634"/>
    <property type="match status" value="1"/>
</dbReference>
<dbReference type="InterPro" id="IPR017018">
    <property type="entry name" value="UCP033634"/>
</dbReference>
<evidence type="ECO:0000313" key="2">
    <source>
        <dbReference type="Proteomes" id="UP001228504"/>
    </source>
</evidence>
<reference evidence="1 2" key="1">
    <citation type="submission" date="2023-07" db="EMBL/GenBank/DDBJ databases">
        <title>Genomic Encyclopedia of Type Strains, Phase IV (KMG-IV): sequencing the most valuable type-strain genomes for metagenomic binning, comparative biology and taxonomic classification.</title>
        <authorList>
            <person name="Goeker M."/>
        </authorList>
    </citation>
    <scope>NUCLEOTIDE SEQUENCE [LARGE SCALE GENOMIC DNA]</scope>
    <source>
        <strain evidence="1 2">DSM 20694</strain>
    </source>
</reference>
<evidence type="ECO:0000313" key="1">
    <source>
        <dbReference type="EMBL" id="MDQ0148988.1"/>
    </source>
</evidence>
<gene>
    <name evidence="1" type="ORF">J2S18_000918</name>
</gene>
<dbReference type="Proteomes" id="UP001228504">
    <property type="component" value="Unassembled WGS sequence"/>
</dbReference>
<comment type="caution">
    <text evidence="1">The sequence shown here is derived from an EMBL/GenBank/DDBJ whole genome shotgun (WGS) entry which is preliminary data.</text>
</comment>
<dbReference type="EMBL" id="JAUSUF010000002">
    <property type="protein sequence ID" value="MDQ0148988.1"/>
    <property type="molecule type" value="Genomic_DNA"/>
</dbReference>
<name>A0ABT9UQR5_9FIRM</name>
<dbReference type="InterPro" id="IPR029058">
    <property type="entry name" value="AB_hydrolase_fold"/>
</dbReference>
<proteinExistence type="predicted"/>
<keyword evidence="2" id="KW-1185">Reference proteome</keyword>
<dbReference type="SUPFAM" id="SSF53474">
    <property type="entry name" value="alpha/beta-Hydrolases"/>
    <property type="match status" value="1"/>
</dbReference>